<accession>A0A392SMF5</accession>
<sequence>MARRPKGSEQESTVTFAMALLAAVSLLEL</sequence>
<protein>
    <submittedName>
        <fullName evidence="1">Uncharacterized protein</fullName>
    </submittedName>
</protein>
<feature type="non-terminal residue" evidence="1">
    <location>
        <position position="29"/>
    </location>
</feature>
<name>A0A392SMF5_9FABA</name>
<evidence type="ECO:0000313" key="1">
    <source>
        <dbReference type="EMBL" id="MCI49110.1"/>
    </source>
</evidence>
<dbReference type="AlphaFoldDB" id="A0A392SMF5"/>
<organism evidence="1 2">
    <name type="scientific">Trifolium medium</name>
    <dbReference type="NCBI Taxonomy" id="97028"/>
    <lineage>
        <taxon>Eukaryota</taxon>
        <taxon>Viridiplantae</taxon>
        <taxon>Streptophyta</taxon>
        <taxon>Embryophyta</taxon>
        <taxon>Tracheophyta</taxon>
        <taxon>Spermatophyta</taxon>
        <taxon>Magnoliopsida</taxon>
        <taxon>eudicotyledons</taxon>
        <taxon>Gunneridae</taxon>
        <taxon>Pentapetalae</taxon>
        <taxon>rosids</taxon>
        <taxon>fabids</taxon>
        <taxon>Fabales</taxon>
        <taxon>Fabaceae</taxon>
        <taxon>Papilionoideae</taxon>
        <taxon>50 kb inversion clade</taxon>
        <taxon>NPAAA clade</taxon>
        <taxon>Hologalegina</taxon>
        <taxon>IRL clade</taxon>
        <taxon>Trifolieae</taxon>
        <taxon>Trifolium</taxon>
    </lineage>
</organism>
<dbReference type="EMBL" id="LXQA010396125">
    <property type="protein sequence ID" value="MCI49110.1"/>
    <property type="molecule type" value="Genomic_DNA"/>
</dbReference>
<reference evidence="1 2" key="1">
    <citation type="journal article" date="2018" name="Front. Plant Sci.">
        <title>Red Clover (Trifolium pratense) and Zigzag Clover (T. medium) - A Picture of Genomic Similarities and Differences.</title>
        <authorList>
            <person name="Dluhosova J."/>
            <person name="Istvanek J."/>
            <person name="Nedelnik J."/>
            <person name="Repkova J."/>
        </authorList>
    </citation>
    <scope>NUCLEOTIDE SEQUENCE [LARGE SCALE GENOMIC DNA]</scope>
    <source>
        <strain evidence="2">cv. 10/8</strain>
        <tissue evidence="1">Leaf</tissue>
    </source>
</reference>
<evidence type="ECO:0000313" key="2">
    <source>
        <dbReference type="Proteomes" id="UP000265520"/>
    </source>
</evidence>
<proteinExistence type="predicted"/>
<comment type="caution">
    <text evidence="1">The sequence shown here is derived from an EMBL/GenBank/DDBJ whole genome shotgun (WGS) entry which is preliminary data.</text>
</comment>
<keyword evidence="2" id="KW-1185">Reference proteome</keyword>
<dbReference type="Proteomes" id="UP000265520">
    <property type="component" value="Unassembled WGS sequence"/>
</dbReference>